<evidence type="ECO:0000313" key="2">
    <source>
        <dbReference type="EMBL" id="KAF5207258.1"/>
    </source>
</evidence>
<dbReference type="OrthoDB" id="1733332at2759"/>
<keyword evidence="2" id="KW-0808">Transferase</keyword>
<comment type="caution">
    <text evidence="2">The sequence shown here is derived from an EMBL/GenBank/DDBJ whole genome shotgun (WGS) entry which is preliminary data.</text>
</comment>
<proteinExistence type="inferred from homology"/>
<reference evidence="2 3" key="1">
    <citation type="submission" date="2020-06" db="EMBL/GenBank/DDBJ databases">
        <title>Transcriptomic and genomic resources for Thalictrum thalictroides and T. hernandezii: Facilitating candidate gene discovery in an emerging model plant lineage.</title>
        <authorList>
            <person name="Arias T."/>
            <person name="Riano-Pachon D.M."/>
            <person name="Di Stilio V.S."/>
        </authorList>
    </citation>
    <scope>NUCLEOTIDE SEQUENCE [LARGE SCALE GENOMIC DNA]</scope>
    <source>
        <strain evidence="3">cv. WT478/WT964</strain>
        <tissue evidence="2">Leaves</tissue>
    </source>
</reference>
<name>A0A7J6XE85_THATH</name>
<gene>
    <name evidence="2" type="ORF">FRX31_003155</name>
</gene>
<sequence>DTMMMGADYYQTEAEIASNLAEGKVPIGVGKNTKILNCIIDKNAKIGKDVIIANKDKVEEADRPLEGFYIRSGIMVVLKNATIPDGTII</sequence>
<dbReference type="PANTHER" id="PTHR43523">
    <property type="entry name" value="GLUCOSE-1-PHOSPHATE ADENYLYLTRANSFERASE-RELATED"/>
    <property type="match status" value="1"/>
</dbReference>
<organism evidence="2 3">
    <name type="scientific">Thalictrum thalictroides</name>
    <name type="common">Rue-anemone</name>
    <name type="synonym">Anemone thalictroides</name>
    <dbReference type="NCBI Taxonomy" id="46969"/>
    <lineage>
        <taxon>Eukaryota</taxon>
        <taxon>Viridiplantae</taxon>
        <taxon>Streptophyta</taxon>
        <taxon>Embryophyta</taxon>
        <taxon>Tracheophyta</taxon>
        <taxon>Spermatophyta</taxon>
        <taxon>Magnoliopsida</taxon>
        <taxon>Ranunculales</taxon>
        <taxon>Ranunculaceae</taxon>
        <taxon>Thalictroideae</taxon>
        <taxon>Thalictrum</taxon>
    </lineage>
</organism>
<dbReference type="EMBL" id="JABWDY010001645">
    <property type="protein sequence ID" value="KAF5207258.1"/>
    <property type="molecule type" value="Genomic_DNA"/>
</dbReference>
<dbReference type="Pfam" id="PF25247">
    <property type="entry name" value="LbH_GLGC"/>
    <property type="match status" value="1"/>
</dbReference>
<protein>
    <submittedName>
        <fullName evidence="2">Glucose-1-phosphate adenylyltransferase</fullName>
    </submittedName>
</protein>
<feature type="non-terminal residue" evidence="2">
    <location>
        <position position="1"/>
    </location>
</feature>
<dbReference type="SUPFAM" id="SSF51161">
    <property type="entry name" value="Trimeric LpxA-like enzymes"/>
    <property type="match status" value="1"/>
</dbReference>
<evidence type="ECO:0000313" key="3">
    <source>
        <dbReference type="Proteomes" id="UP000554482"/>
    </source>
</evidence>
<dbReference type="InterPro" id="IPR011004">
    <property type="entry name" value="Trimer_LpxA-like_sf"/>
</dbReference>
<keyword evidence="2" id="KW-0548">Nucleotidyltransferase</keyword>
<comment type="similarity">
    <text evidence="1">Belongs to the bacterial/plant glucose-1-phosphate adenylyltransferase family.</text>
</comment>
<dbReference type="InterPro" id="IPR011831">
    <property type="entry name" value="ADP-Glc_PPase"/>
</dbReference>
<dbReference type="Gene3D" id="2.160.10.10">
    <property type="entry name" value="Hexapeptide repeat proteins"/>
    <property type="match status" value="1"/>
</dbReference>
<accession>A0A7J6XE85</accession>
<dbReference type="GO" id="GO:0008878">
    <property type="term" value="F:glucose-1-phosphate adenylyltransferase activity"/>
    <property type="evidence" value="ECO:0007669"/>
    <property type="project" value="InterPro"/>
</dbReference>
<dbReference type="AlphaFoldDB" id="A0A7J6XE85"/>
<keyword evidence="3" id="KW-1185">Reference proteome</keyword>
<dbReference type="Proteomes" id="UP000554482">
    <property type="component" value="Unassembled WGS sequence"/>
</dbReference>
<dbReference type="PANTHER" id="PTHR43523:SF15">
    <property type="entry name" value="GLUCOSE-1-PHOSPHATE ADENYLYLTRANSFERASE LARGE SUBUNIT 4, CHLOROPLASTIC_AMYLOPLASTIC"/>
    <property type="match status" value="1"/>
</dbReference>
<evidence type="ECO:0000256" key="1">
    <source>
        <dbReference type="ARBA" id="ARBA00010443"/>
    </source>
</evidence>
<dbReference type="GO" id="GO:0005978">
    <property type="term" value="P:glycogen biosynthetic process"/>
    <property type="evidence" value="ECO:0007669"/>
    <property type="project" value="InterPro"/>
</dbReference>